<organism evidence="2">
    <name type="scientific">viral metagenome</name>
    <dbReference type="NCBI Taxonomy" id="1070528"/>
    <lineage>
        <taxon>unclassified sequences</taxon>
        <taxon>metagenomes</taxon>
        <taxon>organismal metagenomes</taxon>
    </lineage>
</organism>
<dbReference type="AlphaFoldDB" id="A0A6C0IR92"/>
<sequence>MARKRSYKNKSKSKSKTRKGNLCRRKRTMKRRRQSQKGG</sequence>
<evidence type="ECO:0000313" key="2">
    <source>
        <dbReference type="EMBL" id="QHT95731.1"/>
    </source>
</evidence>
<accession>A0A6C0IR92</accession>
<feature type="region of interest" description="Disordered" evidence="1">
    <location>
        <begin position="1"/>
        <end position="39"/>
    </location>
</feature>
<protein>
    <submittedName>
        <fullName evidence="2">Uncharacterized protein</fullName>
    </submittedName>
</protein>
<proteinExistence type="predicted"/>
<evidence type="ECO:0000256" key="1">
    <source>
        <dbReference type="SAM" id="MobiDB-lite"/>
    </source>
</evidence>
<name>A0A6C0IR92_9ZZZZ</name>
<reference evidence="2" key="1">
    <citation type="journal article" date="2020" name="Nature">
        <title>Giant virus diversity and host interactions through global metagenomics.</title>
        <authorList>
            <person name="Schulz F."/>
            <person name="Roux S."/>
            <person name="Paez-Espino D."/>
            <person name="Jungbluth S."/>
            <person name="Walsh D.A."/>
            <person name="Denef V.J."/>
            <person name="McMahon K.D."/>
            <person name="Konstantinidis K.T."/>
            <person name="Eloe-Fadrosh E.A."/>
            <person name="Kyrpides N.C."/>
            <person name="Woyke T."/>
        </authorList>
    </citation>
    <scope>NUCLEOTIDE SEQUENCE</scope>
    <source>
        <strain evidence="2">GVMAG-M-3300024301-20</strain>
    </source>
</reference>
<dbReference type="EMBL" id="MN740245">
    <property type="protein sequence ID" value="QHT95731.1"/>
    <property type="molecule type" value="Genomic_DNA"/>
</dbReference>